<feature type="region of interest" description="Disordered" evidence="1">
    <location>
        <begin position="96"/>
        <end position="130"/>
    </location>
</feature>
<accession>A0AAD3HJI4</accession>
<evidence type="ECO:0000313" key="3">
    <source>
        <dbReference type="Proteomes" id="UP001054857"/>
    </source>
</evidence>
<organism evidence="2 3">
    <name type="scientific">Astrephomene gubernaculifera</name>
    <dbReference type="NCBI Taxonomy" id="47775"/>
    <lineage>
        <taxon>Eukaryota</taxon>
        <taxon>Viridiplantae</taxon>
        <taxon>Chlorophyta</taxon>
        <taxon>core chlorophytes</taxon>
        <taxon>Chlorophyceae</taxon>
        <taxon>CS clade</taxon>
        <taxon>Chlamydomonadales</taxon>
        <taxon>Astrephomenaceae</taxon>
        <taxon>Astrephomene</taxon>
    </lineage>
</organism>
<dbReference type="InterPro" id="IPR051647">
    <property type="entry name" value="Mediator_comp_sub12"/>
</dbReference>
<feature type="compositionally biased region" description="Gly residues" evidence="1">
    <location>
        <begin position="505"/>
        <end position="514"/>
    </location>
</feature>
<feature type="region of interest" description="Disordered" evidence="1">
    <location>
        <begin position="725"/>
        <end position="803"/>
    </location>
</feature>
<evidence type="ECO:0000313" key="2">
    <source>
        <dbReference type="EMBL" id="GFR42993.1"/>
    </source>
</evidence>
<dbReference type="GO" id="GO:0016592">
    <property type="term" value="C:mediator complex"/>
    <property type="evidence" value="ECO:0007669"/>
    <property type="project" value="TreeGrafter"/>
</dbReference>
<protein>
    <submittedName>
        <fullName evidence="2">Uncharacterized protein</fullName>
    </submittedName>
</protein>
<dbReference type="EMBL" id="BMAR01000004">
    <property type="protein sequence ID" value="GFR42993.1"/>
    <property type="molecule type" value="Genomic_DNA"/>
</dbReference>
<proteinExistence type="predicted"/>
<feature type="region of interest" description="Disordered" evidence="1">
    <location>
        <begin position="148"/>
        <end position="170"/>
    </location>
</feature>
<comment type="caution">
    <text evidence="2">The sequence shown here is derived from an EMBL/GenBank/DDBJ whole genome shotgun (WGS) entry which is preliminary data.</text>
</comment>
<feature type="compositionally biased region" description="Low complexity" evidence="1">
    <location>
        <begin position="728"/>
        <end position="770"/>
    </location>
</feature>
<feature type="region of interest" description="Disordered" evidence="1">
    <location>
        <begin position="1135"/>
        <end position="1193"/>
    </location>
</feature>
<dbReference type="PANTHER" id="PTHR46007">
    <property type="entry name" value="MEDIATOR OF RNA POLYMERASE II TRANSCRIPTION SUBUNIT 12"/>
    <property type="match status" value="1"/>
</dbReference>
<reference evidence="2 3" key="1">
    <citation type="journal article" date="2021" name="Sci. Rep.">
        <title>Genome sequencing of the multicellular alga Astrephomene provides insights into convergent evolution of germ-soma differentiation.</title>
        <authorList>
            <person name="Yamashita S."/>
            <person name="Yamamoto K."/>
            <person name="Matsuzaki R."/>
            <person name="Suzuki S."/>
            <person name="Yamaguchi H."/>
            <person name="Hirooka S."/>
            <person name="Minakuchi Y."/>
            <person name="Miyagishima S."/>
            <person name="Kawachi M."/>
            <person name="Toyoda A."/>
            <person name="Nozaki H."/>
        </authorList>
    </citation>
    <scope>NUCLEOTIDE SEQUENCE [LARGE SCALE GENOMIC DNA]</scope>
    <source>
        <strain evidence="2 3">NIES-4017</strain>
    </source>
</reference>
<dbReference type="AlphaFoldDB" id="A0AAD3HJI4"/>
<evidence type="ECO:0000256" key="1">
    <source>
        <dbReference type="SAM" id="MobiDB-lite"/>
    </source>
</evidence>
<keyword evidence="3" id="KW-1185">Reference proteome</keyword>
<feature type="region of interest" description="Disordered" evidence="1">
    <location>
        <begin position="203"/>
        <end position="247"/>
    </location>
</feature>
<feature type="region of interest" description="Disordered" evidence="1">
    <location>
        <begin position="493"/>
        <end position="541"/>
    </location>
</feature>
<dbReference type="GO" id="GO:0045944">
    <property type="term" value="P:positive regulation of transcription by RNA polymerase II"/>
    <property type="evidence" value="ECO:0007669"/>
    <property type="project" value="TreeGrafter"/>
</dbReference>
<dbReference type="GO" id="GO:0003713">
    <property type="term" value="F:transcription coactivator activity"/>
    <property type="evidence" value="ECO:0007669"/>
    <property type="project" value="TreeGrafter"/>
</dbReference>
<sequence>MGGRKKSDDGDDGLPKIKKPNNFWAPFNTWWREHHERTGNRATVLEMRQWYAQNAHTVWPPDMMPSVEDMLKIAKGLRTIKQVQAYFRSYRRNLKTRKEGDPLSPDGGIRKAAPRRHPGTSRGVGGMPPGSFLAAVHQAAQLQQHLQYQPGSAGRPGCSGATTLGTQDAQDSQMSLDQQSQLQFMEWGFASEAAAAAAMEAVEAGSDDDEALADSDGEGGVHTSVPGAEMDTLGGTGAAATSAMGGSHGISGGSGRLGSLSLAGVTHAGNGGDDAAGGQLPAAQQPYFDQWVAPHAQPHMTFLPQAIAHRIVKSVRTSVGGSLSTAPVRQSESSGGAAAAAAAAAVFNSVGGGAAGPGMQAVTCRRTRVARTSAGGVWQQEVVEQLEVGVTPTSPLPYGLAPLAPYPGMPLPGHEDAGFPGAPHMPSTDAIAWSGRSCMSAGCADGANCAGGSVASGSAAPMADSVAGAMQHVPAQRKQLRCIDRGLVSVDGGELPEQALPTGVHGTGSGGGSGPQLMLSQQQPDSPPAAAAGASEPGPLMANGARRLVQSYGGHYPGYPASGLRPKVPYSASGMAYSDGGGSAYGAPLPPHPHAHMAAGYRGPAGAYGGMPVAWPHHHPHAAPPPHHHPAYMPYHMYGGYRHPHMAYSHVPPYGYAPHPAPAGYSSMPPSYHVPMPYHPYGMPMHAYGQYYPAEVAAAGADPAGPVMAATAPAAANQLPERPVASMPRPQEQQPMRPQQQQHPQQTQQPRPAQVPQSQAQNTQPAAAAAAGGGIGSGSGPVASMGAPSNFVRPAPQPLQLSELPPEGCGMLLGGTLDSLSPSTLNGLSGLSGLVLAESDAEGEEAASAAGEVPKPAQHQQLQDEGHAVGAVADASRAGHSPAGEARLEAQTCGPEEQVTGLCRSAHGAESLQDVHMDEPRGAVVAGITAAAVTQRQEQAEAPSSHVPISACVPQVAMEVKEDANMEDKPRVGPVLHPQPSNTEGPAAMEAAFGGPFMPPSPAEDATVIITTTSRHAGAFRGTGAAATADAPGQLLASFSATGSFDVSDLASLPTPRSSCGGVACPGGGGGGDSCTISFPGSTTVSEGGGAEGTANVYFKTPKVAAVVKLECDQATYGNPATSSDATLPHPYQSAQHQALYAQQQGLQQSQQPRLRHDLGASDGAAAAAAAAAEVQAEGPHKPRYRKSGGGGGAPVPVTVHVLQEEVLLMPHLASLGSLGDIAALHSPSGSLSLGLLEQQVEDGGVDLGMWGSCAQ</sequence>
<dbReference type="PANTHER" id="PTHR46007:SF8">
    <property type="entry name" value="C2H2-TYPE DOMAIN-CONTAINING PROTEIN"/>
    <property type="match status" value="1"/>
</dbReference>
<name>A0AAD3HJI4_9CHLO</name>
<feature type="compositionally biased region" description="Low complexity" evidence="1">
    <location>
        <begin position="515"/>
        <end position="539"/>
    </location>
</feature>
<dbReference type="Proteomes" id="UP001054857">
    <property type="component" value="Unassembled WGS sequence"/>
</dbReference>
<feature type="compositionally biased region" description="Low complexity" evidence="1">
    <location>
        <begin position="1135"/>
        <end position="1152"/>
    </location>
</feature>
<gene>
    <name evidence="2" type="ORF">Agub_g3992</name>
</gene>
<feature type="compositionally biased region" description="Acidic residues" evidence="1">
    <location>
        <begin position="205"/>
        <end position="217"/>
    </location>
</feature>